<accession>A0ABS0HFW6</accession>
<organism evidence="1 2">
    <name type="scientific">Novosphingobium jiangmenense</name>
    <dbReference type="NCBI Taxonomy" id="2791981"/>
    <lineage>
        <taxon>Bacteria</taxon>
        <taxon>Pseudomonadati</taxon>
        <taxon>Pseudomonadota</taxon>
        <taxon>Alphaproteobacteria</taxon>
        <taxon>Sphingomonadales</taxon>
        <taxon>Sphingomonadaceae</taxon>
        <taxon>Novosphingobium</taxon>
    </lineage>
</organism>
<protein>
    <submittedName>
        <fullName evidence="1">Uncharacterized protein</fullName>
    </submittedName>
</protein>
<name>A0ABS0HFW6_9SPHN</name>
<dbReference type="RefSeq" id="WP_196275175.1">
    <property type="nucleotide sequence ID" value="NZ_JADQDC010000004.1"/>
</dbReference>
<dbReference type="Proteomes" id="UP000600799">
    <property type="component" value="Unassembled WGS sequence"/>
</dbReference>
<dbReference type="EMBL" id="JADQDC010000004">
    <property type="protein sequence ID" value="MBF9150834.1"/>
    <property type="molecule type" value="Genomic_DNA"/>
</dbReference>
<gene>
    <name evidence="1" type="ORF">I2488_07450</name>
</gene>
<evidence type="ECO:0000313" key="1">
    <source>
        <dbReference type="EMBL" id="MBF9150834.1"/>
    </source>
</evidence>
<reference evidence="1 2" key="1">
    <citation type="submission" date="2020-11" db="EMBL/GenBank/DDBJ databases">
        <title>The genome sequence of Novosphingobium sp. 1Y9A.</title>
        <authorList>
            <person name="Liu Y."/>
        </authorList>
    </citation>
    <scope>NUCLEOTIDE SEQUENCE [LARGE SCALE GENOMIC DNA]</scope>
    <source>
        <strain evidence="1 2">1Y9A</strain>
    </source>
</reference>
<comment type="caution">
    <text evidence="1">The sequence shown here is derived from an EMBL/GenBank/DDBJ whole genome shotgun (WGS) entry which is preliminary data.</text>
</comment>
<sequence length="53" mass="5577">MPGKHPRRIGMWLAIAIGIAAASMSASKHHKVDRPASTANAAVPHVTLILPLN</sequence>
<keyword evidence="2" id="KW-1185">Reference proteome</keyword>
<proteinExistence type="predicted"/>
<evidence type="ECO:0000313" key="2">
    <source>
        <dbReference type="Proteomes" id="UP000600799"/>
    </source>
</evidence>